<sequence length="46" mass="5541">MQHKQAVEPRKTVRLNQGVGWRSMAQNREPSFSFMFFYLRNCFIGF</sequence>
<protein>
    <submittedName>
        <fullName evidence="1">Uncharacterized protein</fullName>
    </submittedName>
</protein>
<dbReference type="AlphaFoldDB" id="A0A0B2P4L8"/>
<name>A0A0B2P4L8_GLYSO</name>
<gene>
    <name evidence="1" type="ORF">glysoja_037627</name>
</gene>
<proteinExistence type="predicted"/>
<dbReference type="EMBL" id="KN669443">
    <property type="protein sequence ID" value="KHN04155.1"/>
    <property type="molecule type" value="Genomic_DNA"/>
</dbReference>
<evidence type="ECO:0000313" key="1">
    <source>
        <dbReference type="EMBL" id="KHN04155.1"/>
    </source>
</evidence>
<accession>A0A0B2P4L8</accession>
<reference evidence="1" key="1">
    <citation type="submission" date="2014-07" db="EMBL/GenBank/DDBJ databases">
        <title>Identification of a novel salt tolerance gene in wild soybean by whole-genome sequencing.</title>
        <authorList>
            <person name="Lam H.-M."/>
            <person name="Qi X."/>
            <person name="Li M.-W."/>
            <person name="Liu X."/>
            <person name="Xie M."/>
            <person name="Ni M."/>
            <person name="Xu X."/>
        </authorList>
    </citation>
    <scope>NUCLEOTIDE SEQUENCE [LARGE SCALE GENOMIC DNA]</scope>
    <source>
        <tissue evidence="1">Root</tissue>
    </source>
</reference>
<dbReference type="Proteomes" id="UP000053555">
    <property type="component" value="Unassembled WGS sequence"/>
</dbReference>
<organism evidence="1">
    <name type="scientific">Glycine soja</name>
    <name type="common">Wild soybean</name>
    <dbReference type="NCBI Taxonomy" id="3848"/>
    <lineage>
        <taxon>Eukaryota</taxon>
        <taxon>Viridiplantae</taxon>
        <taxon>Streptophyta</taxon>
        <taxon>Embryophyta</taxon>
        <taxon>Tracheophyta</taxon>
        <taxon>Spermatophyta</taxon>
        <taxon>Magnoliopsida</taxon>
        <taxon>eudicotyledons</taxon>
        <taxon>Gunneridae</taxon>
        <taxon>Pentapetalae</taxon>
        <taxon>rosids</taxon>
        <taxon>fabids</taxon>
        <taxon>Fabales</taxon>
        <taxon>Fabaceae</taxon>
        <taxon>Papilionoideae</taxon>
        <taxon>50 kb inversion clade</taxon>
        <taxon>NPAAA clade</taxon>
        <taxon>indigoferoid/millettioid clade</taxon>
        <taxon>Phaseoleae</taxon>
        <taxon>Glycine</taxon>
        <taxon>Glycine subgen. Soja</taxon>
    </lineage>
</organism>